<dbReference type="GeneID" id="117652302"/>
<dbReference type="InterPro" id="IPR008139">
    <property type="entry name" value="SaposinB_dom"/>
</dbReference>
<dbReference type="KEGG" id="tpal:117652302"/>
<dbReference type="GO" id="GO:0046513">
    <property type="term" value="P:ceramide biosynthetic process"/>
    <property type="evidence" value="ECO:0007669"/>
    <property type="project" value="UniProtKB-ARBA"/>
</dbReference>
<evidence type="ECO:0000256" key="8">
    <source>
        <dbReference type="ARBA" id="ARBA00022833"/>
    </source>
</evidence>
<keyword evidence="8" id="KW-0862">Zinc</keyword>
<keyword evidence="7" id="KW-0378">Hydrolase</keyword>
<evidence type="ECO:0000256" key="12">
    <source>
        <dbReference type="ARBA" id="ARBA00047268"/>
    </source>
</evidence>
<dbReference type="GO" id="GO:0005615">
    <property type="term" value="C:extracellular space"/>
    <property type="evidence" value="ECO:0007669"/>
    <property type="project" value="TreeGrafter"/>
</dbReference>
<dbReference type="InParanoid" id="A0A6P9A646"/>
<dbReference type="FunCoup" id="A0A6P9A646">
    <property type="interactions" value="235"/>
</dbReference>
<dbReference type="GO" id="GO:0046872">
    <property type="term" value="F:metal ion binding"/>
    <property type="evidence" value="ECO:0007669"/>
    <property type="project" value="UniProtKB-KW"/>
</dbReference>
<organism evidence="17">
    <name type="scientific">Thrips palmi</name>
    <name type="common">Melon thrips</name>
    <dbReference type="NCBI Taxonomy" id="161013"/>
    <lineage>
        <taxon>Eukaryota</taxon>
        <taxon>Metazoa</taxon>
        <taxon>Ecdysozoa</taxon>
        <taxon>Arthropoda</taxon>
        <taxon>Hexapoda</taxon>
        <taxon>Insecta</taxon>
        <taxon>Pterygota</taxon>
        <taxon>Neoptera</taxon>
        <taxon>Paraneoptera</taxon>
        <taxon>Thysanoptera</taxon>
        <taxon>Terebrantia</taxon>
        <taxon>Thripoidea</taxon>
        <taxon>Thripidae</taxon>
        <taxon>Thrips</taxon>
    </lineage>
</organism>
<dbReference type="Gene3D" id="1.10.225.10">
    <property type="entry name" value="Saposin-like"/>
    <property type="match status" value="1"/>
</dbReference>
<keyword evidence="6 14" id="KW-0732">Signal</keyword>
<dbReference type="PANTHER" id="PTHR10340:SF34">
    <property type="entry name" value="SPHINGOMYELIN PHOSPHODIESTERASE"/>
    <property type="match status" value="1"/>
</dbReference>
<protein>
    <submittedName>
        <fullName evidence="17">Sphingomyelin phosphodiesterase</fullName>
    </submittedName>
</protein>
<keyword evidence="4" id="KW-0964">Secreted</keyword>
<keyword evidence="5" id="KW-0479">Metal-binding</keyword>
<evidence type="ECO:0000256" key="3">
    <source>
        <dbReference type="ARBA" id="ARBA00008234"/>
    </source>
</evidence>
<dbReference type="GO" id="GO:0016020">
    <property type="term" value="C:membrane"/>
    <property type="evidence" value="ECO:0007669"/>
    <property type="project" value="GOC"/>
</dbReference>
<feature type="signal peptide" evidence="14">
    <location>
        <begin position="1"/>
        <end position="31"/>
    </location>
</feature>
<feature type="domain" description="Saposin B-type" evidence="15">
    <location>
        <begin position="226"/>
        <end position="310"/>
    </location>
</feature>
<dbReference type="InterPro" id="IPR011001">
    <property type="entry name" value="Saposin-like"/>
</dbReference>
<dbReference type="GO" id="GO:0006685">
    <property type="term" value="P:sphingomyelin catabolic process"/>
    <property type="evidence" value="ECO:0007669"/>
    <property type="project" value="TreeGrafter"/>
</dbReference>
<keyword evidence="9" id="KW-1015">Disulfide bond</keyword>
<evidence type="ECO:0000256" key="1">
    <source>
        <dbReference type="ARBA" id="ARBA00001947"/>
    </source>
</evidence>
<evidence type="ECO:0000256" key="2">
    <source>
        <dbReference type="ARBA" id="ARBA00004613"/>
    </source>
</evidence>
<dbReference type="GO" id="GO:0061750">
    <property type="term" value="F:acid sphingomyelin phosphodiesterase activity"/>
    <property type="evidence" value="ECO:0007669"/>
    <property type="project" value="TreeGrafter"/>
</dbReference>
<dbReference type="InterPro" id="IPR045473">
    <property type="entry name" value="ASM_C"/>
</dbReference>
<name>A0A6P9A646_THRPL</name>
<evidence type="ECO:0000313" key="17">
    <source>
        <dbReference type="RefSeq" id="XP_034253000.1"/>
    </source>
</evidence>
<dbReference type="InterPro" id="IPR029052">
    <property type="entry name" value="Metallo-depent_PP-like"/>
</dbReference>
<dbReference type="Pfam" id="PF00149">
    <property type="entry name" value="Metallophos"/>
    <property type="match status" value="1"/>
</dbReference>
<evidence type="ECO:0000256" key="4">
    <source>
        <dbReference type="ARBA" id="ARBA00022525"/>
    </source>
</evidence>
<feature type="chain" id="PRO_5028448404" evidence="14">
    <location>
        <begin position="32"/>
        <end position="800"/>
    </location>
</feature>
<dbReference type="PROSITE" id="PS50015">
    <property type="entry name" value="SAP_B"/>
    <property type="match status" value="1"/>
</dbReference>
<dbReference type="GO" id="GO:0005764">
    <property type="term" value="C:lysosome"/>
    <property type="evidence" value="ECO:0007669"/>
    <property type="project" value="TreeGrafter"/>
</dbReference>
<evidence type="ECO:0000256" key="10">
    <source>
        <dbReference type="ARBA" id="ARBA00023180"/>
    </source>
</evidence>
<dbReference type="PANTHER" id="PTHR10340">
    <property type="entry name" value="SPHINGOMYELIN PHOSPHODIESTERASE"/>
    <property type="match status" value="1"/>
</dbReference>
<comment type="subcellular location">
    <subcellularLocation>
        <location evidence="2">Secreted</location>
    </subcellularLocation>
</comment>
<comment type="similarity">
    <text evidence="3">Belongs to the acid sphingomyelinase family.</text>
</comment>
<evidence type="ECO:0000256" key="5">
    <source>
        <dbReference type="ARBA" id="ARBA00022723"/>
    </source>
</evidence>
<comment type="catalytic activity">
    <reaction evidence="12">
        <text>a sphingomyelin + H2O = phosphocholine + an N-acylsphing-4-enine + H(+)</text>
        <dbReference type="Rhea" id="RHEA:19253"/>
        <dbReference type="ChEBI" id="CHEBI:15377"/>
        <dbReference type="ChEBI" id="CHEBI:15378"/>
        <dbReference type="ChEBI" id="CHEBI:17636"/>
        <dbReference type="ChEBI" id="CHEBI:52639"/>
        <dbReference type="ChEBI" id="CHEBI:295975"/>
        <dbReference type="EC" id="3.1.4.12"/>
    </reaction>
    <physiologicalReaction direction="left-to-right" evidence="12">
        <dbReference type="Rhea" id="RHEA:19254"/>
    </physiologicalReaction>
</comment>
<evidence type="ECO:0000256" key="11">
    <source>
        <dbReference type="ARBA" id="ARBA00023295"/>
    </source>
</evidence>
<sequence>MRPPPPVAAPAMTPSSVVIVLLLVLAACVSGGPVARQIARNVVPAGSQTFQAFAAEGVVTAEGLGAAEGAGRAPPLDTATATADEPFATEDDWDVTGLTGAGLPGERYQVVEGDVVVGDSNDVDVVPAVQSAVLRPLNRTHVLPLPGVVSAPADAASPSDAQLDVETARQFELLRVNYTSLLADLEGTAWAEDMRAGRGLPRIVDKALWLFDLKQVVQEIETSVMSKVSCTACKAGVGLIQHYIRGGKSRDDINKIVYQFCVSLKIQSPRVCEGLTELFGGEVVHVLKRVSLGPEEVCSFVIGDACGDVYNPFHEWKVIFPPVPKPEVPEPKVPTEGAPSFKVLHLSDTHYDPYYQEGTNADCNEPLCCRLTNGPALSPQAAAGRWGDYRKCDTPKRTVDHMLQHIASTHPDIDYIIWTGDLPPHDVWNQTREENLFILKETVAQMAQLFPGIPIFPALGNHEAAPVNSFPPPFVQNDYSINWLYDELDAQWRQWLPSSVSRTVRRGAFYSVLVRPGFRVISLNMNYCNNKNWWLLLNSTDPAKELQWFIYELQSAEFNEEKVHVIGHIPPGHSDCLKVWSRNFYRIVNRYESTIVSLFFGHTHYDEFELFYDTEDLGRAVSIAYIGPSVTPYYDLNPGYRIYYVDGDHKDTTRAVIDHETWVMNLKEANAYDYPIWYKLYSARAAYQLPSLLPQEWDTLINKIAQDGPLFDNYYKHYWKSSPRRPPCDGECKKRMVCDLRSGKSHDRKVLCQEIESRIDANTRTGWRAWIYNGLALSMSMIMAIPSFTYQIPKYVFGLG</sequence>
<reference evidence="17" key="1">
    <citation type="submission" date="2025-08" db="UniProtKB">
        <authorList>
            <consortium name="RefSeq"/>
        </authorList>
    </citation>
    <scope>IDENTIFICATION</scope>
    <source>
        <tissue evidence="17">Total insect</tissue>
    </source>
</reference>
<evidence type="ECO:0000313" key="16">
    <source>
        <dbReference type="Proteomes" id="UP000515158"/>
    </source>
</evidence>
<dbReference type="InterPro" id="IPR041805">
    <property type="entry name" value="ASMase/PPN1_MPP"/>
</dbReference>
<keyword evidence="10" id="KW-0325">Glycoprotein</keyword>
<comment type="function">
    <text evidence="13">Converts sphingomyelin to ceramide.</text>
</comment>
<dbReference type="Pfam" id="PF19272">
    <property type="entry name" value="ASMase_C"/>
    <property type="match status" value="1"/>
</dbReference>
<dbReference type="RefSeq" id="XP_034253000.1">
    <property type="nucleotide sequence ID" value="XM_034397109.1"/>
</dbReference>
<dbReference type="SMART" id="SM00741">
    <property type="entry name" value="SapB"/>
    <property type="match status" value="1"/>
</dbReference>
<evidence type="ECO:0000256" key="7">
    <source>
        <dbReference type="ARBA" id="ARBA00022801"/>
    </source>
</evidence>
<dbReference type="FunFam" id="1.10.225.10:FF:000010">
    <property type="entry name" value="Sphingomyelin phosphodiesterase"/>
    <property type="match status" value="1"/>
</dbReference>
<dbReference type="OrthoDB" id="282973at2759"/>
<evidence type="ECO:0000256" key="14">
    <source>
        <dbReference type="SAM" id="SignalP"/>
    </source>
</evidence>
<comment type="cofactor">
    <cofactor evidence="1">
        <name>Zn(2+)</name>
        <dbReference type="ChEBI" id="CHEBI:29105"/>
    </cofactor>
</comment>
<keyword evidence="16" id="KW-1185">Reference proteome</keyword>
<evidence type="ECO:0000259" key="15">
    <source>
        <dbReference type="PROSITE" id="PS50015"/>
    </source>
</evidence>
<gene>
    <name evidence="17" type="primary">LOC117652302</name>
</gene>
<dbReference type="SUPFAM" id="SSF56300">
    <property type="entry name" value="Metallo-dependent phosphatases"/>
    <property type="match status" value="1"/>
</dbReference>
<dbReference type="Proteomes" id="UP000515158">
    <property type="component" value="Unplaced"/>
</dbReference>
<dbReference type="AlphaFoldDB" id="A0A6P9A646"/>
<dbReference type="InterPro" id="IPR004843">
    <property type="entry name" value="Calcineurin-like_PHP"/>
</dbReference>
<dbReference type="FunFam" id="3.60.21.10:FF:000077">
    <property type="entry name" value="Sphingomyelin phosphodiesterase"/>
    <property type="match status" value="1"/>
</dbReference>
<accession>A0A6P9A646</accession>
<proteinExistence type="inferred from homology"/>
<dbReference type="Gene3D" id="3.60.21.10">
    <property type="match status" value="1"/>
</dbReference>
<dbReference type="GO" id="GO:0016798">
    <property type="term" value="F:hydrolase activity, acting on glycosyl bonds"/>
    <property type="evidence" value="ECO:0007669"/>
    <property type="project" value="UniProtKB-KW"/>
</dbReference>
<dbReference type="PROSITE" id="PS51257">
    <property type="entry name" value="PROKAR_LIPOPROTEIN"/>
    <property type="match status" value="1"/>
</dbReference>
<keyword evidence="11" id="KW-0326">Glycosidase</keyword>
<evidence type="ECO:0000256" key="9">
    <source>
        <dbReference type="ARBA" id="ARBA00023157"/>
    </source>
</evidence>
<dbReference type="SUPFAM" id="SSF47862">
    <property type="entry name" value="Saposin"/>
    <property type="match status" value="1"/>
</dbReference>
<dbReference type="CDD" id="cd00842">
    <property type="entry name" value="MPP_ASMase"/>
    <property type="match status" value="1"/>
</dbReference>
<evidence type="ECO:0000256" key="13">
    <source>
        <dbReference type="ARBA" id="ARBA00059094"/>
    </source>
</evidence>
<evidence type="ECO:0000256" key="6">
    <source>
        <dbReference type="ARBA" id="ARBA00022729"/>
    </source>
</evidence>